<evidence type="ECO:0000256" key="6">
    <source>
        <dbReference type="ARBA" id="ARBA00023242"/>
    </source>
</evidence>
<evidence type="ECO:0000256" key="3">
    <source>
        <dbReference type="ARBA" id="ARBA00022692"/>
    </source>
</evidence>
<proteinExistence type="inferred from homology"/>
<dbReference type="PANTHER" id="PTHR28646">
    <property type="entry name" value="TRANSMEMBRANE PROTEIN 201"/>
    <property type="match status" value="1"/>
</dbReference>
<dbReference type="GO" id="GO:0051015">
    <property type="term" value="F:actin filament binding"/>
    <property type="evidence" value="ECO:0007669"/>
    <property type="project" value="TreeGrafter"/>
</dbReference>
<evidence type="ECO:0000313" key="11">
    <source>
        <dbReference type="Proteomes" id="UP001378592"/>
    </source>
</evidence>
<feature type="transmembrane region" description="Helical" evidence="8">
    <location>
        <begin position="310"/>
        <end position="329"/>
    </location>
</feature>
<dbReference type="EMBL" id="JAZDUA010000021">
    <property type="protein sequence ID" value="KAK7872639.1"/>
    <property type="molecule type" value="Genomic_DNA"/>
</dbReference>
<evidence type="ECO:0000256" key="4">
    <source>
        <dbReference type="ARBA" id="ARBA00022989"/>
    </source>
</evidence>
<keyword evidence="4 8" id="KW-1133">Transmembrane helix</keyword>
<evidence type="ECO:0000256" key="7">
    <source>
        <dbReference type="SAM" id="MobiDB-lite"/>
    </source>
</evidence>
<comment type="subcellular location">
    <subcellularLocation>
        <location evidence="1">Nucleus inner membrane</location>
        <topology evidence="1">Multi-pass membrane protein</topology>
    </subcellularLocation>
</comment>
<evidence type="ECO:0000313" key="10">
    <source>
        <dbReference type="EMBL" id="KAK7872639.1"/>
    </source>
</evidence>
<feature type="domain" description="Ima1 N-terminal" evidence="9">
    <location>
        <begin position="42"/>
        <end position="162"/>
    </location>
</feature>
<dbReference type="InterPro" id="IPR018617">
    <property type="entry name" value="Ima1_N"/>
</dbReference>
<feature type="transmembrane region" description="Helical" evidence="8">
    <location>
        <begin position="254"/>
        <end position="273"/>
    </location>
</feature>
<dbReference type="InterPro" id="IPR040041">
    <property type="entry name" value="TMEM201"/>
</dbReference>
<keyword evidence="5 8" id="KW-0472">Membrane</keyword>
<keyword evidence="11" id="KW-1185">Reference proteome</keyword>
<feature type="transmembrane region" description="Helical" evidence="8">
    <location>
        <begin position="12"/>
        <end position="31"/>
    </location>
</feature>
<dbReference type="AlphaFoldDB" id="A0AAN9ZGN1"/>
<feature type="region of interest" description="Disordered" evidence="7">
    <location>
        <begin position="520"/>
        <end position="556"/>
    </location>
</feature>
<comment type="caution">
    <text evidence="10">The sequence shown here is derived from an EMBL/GenBank/DDBJ whole genome shotgun (WGS) entry which is preliminary data.</text>
</comment>
<evidence type="ECO:0000259" key="9">
    <source>
        <dbReference type="Pfam" id="PF09779"/>
    </source>
</evidence>
<evidence type="ECO:0000256" key="8">
    <source>
        <dbReference type="SAM" id="Phobius"/>
    </source>
</evidence>
<name>A0AAN9ZGN1_9ORTH</name>
<feature type="region of interest" description="Disordered" evidence="7">
    <location>
        <begin position="364"/>
        <end position="417"/>
    </location>
</feature>
<organism evidence="10 11">
    <name type="scientific">Gryllus longicercus</name>
    <dbReference type="NCBI Taxonomy" id="2509291"/>
    <lineage>
        <taxon>Eukaryota</taxon>
        <taxon>Metazoa</taxon>
        <taxon>Ecdysozoa</taxon>
        <taxon>Arthropoda</taxon>
        <taxon>Hexapoda</taxon>
        <taxon>Insecta</taxon>
        <taxon>Pterygota</taxon>
        <taxon>Neoptera</taxon>
        <taxon>Polyneoptera</taxon>
        <taxon>Orthoptera</taxon>
        <taxon>Ensifera</taxon>
        <taxon>Gryllidea</taxon>
        <taxon>Grylloidea</taxon>
        <taxon>Gryllidae</taxon>
        <taxon>Gryllinae</taxon>
        <taxon>Gryllus</taxon>
    </lineage>
</organism>
<evidence type="ECO:0000256" key="1">
    <source>
        <dbReference type="ARBA" id="ARBA00004473"/>
    </source>
</evidence>
<dbReference type="Pfam" id="PF09779">
    <property type="entry name" value="Ima1_N"/>
    <property type="match status" value="1"/>
</dbReference>
<reference evidence="10 11" key="1">
    <citation type="submission" date="2024-03" db="EMBL/GenBank/DDBJ databases">
        <title>The genome assembly and annotation of the cricket Gryllus longicercus Weissman &amp; Gray.</title>
        <authorList>
            <person name="Szrajer S."/>
            <person name="Gray D."/>
            <person name="Ylla G."/>
        </authorList>
    </citation>
    <scope>NUCLEOTIDE SEQUENCE [LARGE SCALE GENOMIC DNA]</scope>
    <source>
        <strain evidence="10">DAG 2021-001</strain>
        <tissue evidence="10">Whole body minus gut</tissue>
    </source>
</reference>
<dbReference type="GO" id="GO:0005521">
    <property type="term" value="F:lamin binding"/>
    <property type="evidence" value="ECO:0007669"/>
    <property type="project" value="TreeGrafter"/>
</dbReference>
<accession>A0AAN9ZGN1</accession>
<evidence type="ECO:0000256" key="5">
    <source>
        <dbReference type="ARBA" id="ARBA00023136"/>
    </source>
</evidence>
<dbReference type="GO" id="GO:0005637">
    <property type="term" value="C:nuclear inner membrane"/>
    <property type="evidence" value="ECO:0007669"/>
    <property type="project" value="UniProtKB-SubCell"/>
</dbReference>
<dbReference type="Proteomes" id="UP001378592">
    <property type="component" value="Unassembled WGS sequence"/>
</dbReference>
<feature type="compositionally biased region" description="Low complexity" evidence="7">
    <location>
        <begin position="369"/>
        <end position="384"/>
    </location>
</feature>
<feature type="transmembrane region" description="Helical" evidence="8">
    <location>
        <begin position="279"/>
        <end position="298"/>
    </location>
</feature>
<keyword evidence="6" id="KW-0539">Nucleus</keyword>
<dbReference type="PANTHER" id="PTHR28646:SF1">
    <property type="entry name" value="TRANSMEMBRANE PROTEIN 201"/>
    <property type="match status" value="1"/>
</dbReference>
<sequence length="742" mass="82638">MFLGESWPFSLVPALLIAIPISVLILVYAYVKVRPKFPVRVICWFCHKRSDVPYDNWNCWDCPHCEQYNGFSTDGGYNKVIPAQHDELLNHSVTAKSSPNKKSPPVSSKTPFCRKCTINQDLKIQQLASFTPRDPASFDEEVEEYRQHLERAYQLCESCELVVKKTLRQQQGWLLDQHRQHQLSLRSQSSQRVIAWWQRGLPVSWLQRGQIASSFAALSLLVSHNQELLAKSFNQYMSPDLAYALEIAPKYDHIMASVFTIALIIVTGCSAYRRRIDIITAVLWFVLLVHKWLLFWPYLRTCVSEEDLRVGHVIVIGFTFLVTIVAAVTSRQVCPSKQLQMKKLKQDSDSVCRGRDISEHFKSSVAVEPSSGKSSCPPSDSSLSHTPASPAAGHIDSEQYSSIQQSPSERPTSMCSTFSPSEELEWVLGKLSIGPRNIRNKNGSVFKTKSYSTASGERIFEHEHQPAVNNGGESNLLRPSKLNFRRNVTQTSWVAGGYWRELGGTLSKAVQSGRNLLETSFLSPSSSPVSRSSSQSSGFHSHSSNSPASSPNSYSGSMCGGEGDRFSVLSEHAAPMVTCHCGSSVNNAVAVSKLPFMGMQYYGGFPVCVPHVCPLSVATTPSGLAPRSIPWIANSQYFQSPKHCFPGSYCFPPFPHPTVKQLPSSHTAASDALSHSGSSVRSSNRNVARENTQKNILNIWQIIKQNVFLSFLCIGSVLFNVIGMGMLIYQNRFVFKLEHYFS</sequence>
<comment type="similarity">
    <text evidence="2">Belongs to the TMEM201 family.</text>
</comment>
<evidence type="ECO:0000256" key="2">
    <source>
        <dbReference type="ARBA" id="ARBA00007600"/>
    </source>
</evidence>
<gene>
    <name evidence="10" type="ORF">R5R35_002638</name>
</gene>
<keyword evidence="3 8" id="KW-0812">Transmembrane</keyword>
<feature type="compositionally biased region" description="Polar residues" evidence="7">
    <location>
        <begin position="398"/>
        <end position="417"/>
    </location>
</feature>
<feature type="transmembrane region" description="Helical" evidence="8">
    <location>
        <begin position="707"/>
        <end position="729"/>
    </location>
</feature>
<protein>
    <recommendedName>
        <fullName evidence="9">Ima1 N-terminal domain-containing protein</fullName>
    </recommendedName>
</protein>
<dbReference type="GO" id="GO:0030473">
    <property type="term" value="P:nuclear migration along microtubule"/>
    <property type="evidence" value="ECO:0007669"/>
    <property type="project" value="TreeGrafter"/>
</dbReference>